<dbReference type="GO" id="GO:0046872">
    <property type="term" value="F:metal ion binding"/>
    <property type="evidence" value="ECO:0007669"/>
    <property type="project" value="UniProtKB-KW"/>
</dbReference>
<evidence type="ECO:0000259" key="7">
    <source>
        <dbReference type="Pfam" id="PF01321"/>
    </source>
</evidence>
<keyword evidence="3" id="KW-0479">Metal-binding</keyword>
<dbReference type="Gene3D" id="3.90.230.10">
    <property type="entry name" value="Creatinase/methionine aminopeptidase superfamily"/>
    <property type="match status" value="1"/>
</dbReference>
<dbReference type="SUPFAM" id="SSF55920">
    <property type="entry name" value="Creatinase/aminopeptidase"/>
    <property type="match status" value="1"/>
</dbReference>
<dbReference type="InterPro" id="IPR001714">
    <property type="entry name" value="Pept_M24_MAP"/>
</dbReference>
<evidence type="ECO:0000256" key="4">
    <source>
        <dbReference type="ARBA" id="ARBA00022801"/>
    </source>
</evidence>
<dbReference type="PANTHER" id="PTHR46112">
    <property type="entry name" value="AMINOPEPTIDASE"/>
    <property type="match status" value="1"/>
</dbReference>
<feature type="domain" description="Creatinase N-terminal" evidence="7">
    <location>
        <begin position="6"/>
        <end position="141"/>
    </location>
</feature>
<dbReference type="GO" id="GO:0004177">
    <property type="term" value="F:aminopeptidase activity"/>
    <property type="evidence" value="ECO:0007669"/>
    <property type="project" value="UniProtKB-KW"/>
</dbReference>
<dbReference type="EMBL" id="JAECVW010000001">
    <property type="protein sequence ID" value="MBH8593971.1"/>
    <property type="molecule type" value="Genomic_DNA"/>
</dbReference>
<dbReference type="CDD" id="cd01092">
    <property type="entry name" value="APP-like"/>
    <property type="match status" value="1"/>
</dbReference>
<dbReference type="InterPro" id="IPR036005">
    <property type="entry name" value="Creatinase/aminopeptidase-like"/>
</dbReference>
<evidence type="ECO:0000313" key="9">
    <source>
        <dbReference type="Proteomes" id="UP000633619"/>
    </source>
</evidence>
<name>A0A8I1DEP5_THEIN</name>
<dbReference type="InterPro" id="IPR000994">
    <property type="entry name" value="Pept_M24"/>
</dbReference>
<evidence type="ECO:0000256" key="5">
    <source>
        <dbReference type="ARBA" id="ARBA00023211"/>
    </source>
</evidence>
<organism evidence="8 9">
    <name type="scientific">Thermoactinomyces intermedius</name>
    <dbReference type="NCBI Taxonomy" id="2024"/>
    <lineage>
        <taxon>Bacteria</taxon>
        <taxon>Bacillati</taxon>
        <taxon>Bacillota</taxon>
        <taxon>Bacilli</taxon>
        <taxon>Bacillales</taxon>
        <taxon>Thermoactinomycetaceae</taxon>
        <taxon>Thermoactinomyces</taxon>
    </lineage>
</organism>
<dbReference type="AlphaFoldDB" id="A0A8I1DEP5"/>
<dbReference type="PRINTS" id="PR00599">
    <property type="entry name" value="MAPEPTIDASE"/>
</dbReference>
<evidence type="ECO:0000256" key="3">
    <source>
        <dbReference type="ARBA" id="ARBA00022723"/>
    </source>
</evidence>
<dbReference type="FunFam" id="3.90.230.10:FF:000014">
    <property type="entry name" value="Aminopeptidase P family protein"/>
    <property type="match status" value="1"/>
</dbReference>
<dbReference type="Pfam" id="PF01321">
    <property type="entry name" value="Creatinase_N"/>
    <property type="match status" value="1"/>
</dbReference>
<comment type="cofactor">
    <cofactor evidence="1">
        <name>Mn(2+)</name>
        <dbReference type="ChEBI" id="CHEBI:29035"/>
    </cofactor>
</comment>
<comment type="similarity">
    <text evidence="2">Belongs to the peptidase M24B family.</text>
</comment>
<accession>A0A8I1DEP5</accession>
<evidence type="ECO:0000259" key="6">
    <source>
        <dbReference type="Pfam" id="PF00557"/>
    </source>
</evidence>
<dbReference type="PROSITE" id="PS00491">
    <property type="entry name" value="PROLINE_PEPTIDASE"/>
    <property type="match status" value="1"/>
</dbReference>
<dbReference type="InterPro" id="IPR000587">
    <property type="entry name" value="Creatinase_N"/>
</dbReference>
<dbReference type="SUPFAM" id="SSF53092">
    <property type="entry name" value="Creatinase/prolidase N-terminal domain"/>
    <property type="match status" value="1"/>
</dbReference>
<evidence type="ECO:0000256" key="1">
    <source>
        <dbReference type="ARBA" id="ARBA00001936"/>
    </source>
</evidence>
<evidence type="ECO:0000256" key="2">
    <source>
        <dbReference type="ARBA" id="ARBA00008766"/>
    </source>
</evidence>
<dbReference type="Gene3D" id="3.40.350.10">
    <property type="entry name" value="Creatinase/prolidase N-terminal domain"/>
    <property type="match status" value="1"/>
</dbReference>
<sequence length="367" mass="41187">MIQQQRLDRLTDWLKAGEIDAAFVHSSENVYYFTNFMCHPHERLLGLFVFQEAESFLVCPKMEEQAAREAGWTGHVIGYDDAEDPWALIREEWNRRSLKKRLNIAIEEHVVSYARSQKLQTLAEEVRFCSLDETLNQLRLVKDERERQILKEAARLADEAVQAGIEHLKEGCTEMDIVAQIELAMKQKGVAAMSFPTMVLFGEKTALPHGNPGMNRLKKGDLVLFDLGVVWNGYCSDITRTVAFGSAGSKQREIYRLVLEAQQAAIDAARPGVRMGDLDQIARKKISDAGYGAYFTHRLGHGLGISVHEYPSLHGNNDHPLKEGMVFTVEPGVYVPGVGGVRIEDDVYIAKDGAELLTSFPKDLIIV</sequence>
<evidence type="ECO:0000313" key="8">
    <source>
        <dbReference type="EMBL" id="MBH8593971.1"/>
    </source>
</evidence>
<dbReference type="InterPro" id="IPR001131">
    <property type="entry name" value="Peptidase_M24B_aminopep-P_CS"/>
</dbReference>
<dbReference type="Proteomes" id="UP000633619">
    <property type="component" value="Unassembled WGS sequence"/>
</dbReference>
<reference evidence="8 9" key="1">
    <citation type="submission" date="2020-12" db="EMBL/GenBank/DDBJ databases">
        <title>WGS of Thermoactinomyces spp.</title>
        <authorList>
            <person name="Cheng K."/>
        </authorList>
    </citation>
    <scope>NUCLEOTIDE SEQUENCE [LARGE SCALE GENOMIC DNA]</scope>
    <source>
        <strain evidence="9">CICC 10671\DSM 43846</strain>
    </source>
</reference>
<proteinExistence type="inferred from homology"/>
<keyword evidence="9" id="KW-1185">Reference proteome</keyword>
<keyword evidence="8" id="KW-0645">Protease</keyword>
<dbReference type="GO" id="GO:0008235">
    <property type="term" value="F:metalloexopeptidase activity"/>
    <property type="evidence" value="ECO:0007669"/>
    <property type="project" value="UniProtKB-ARBA"/>
</dbReference>
<dbReference type="RefSeq" id="WP_181730979.1">
    <property type="nucleotide sequence ID" value="NZ_JACEIR010000001.1"/>
</dbReference>
<gene>
    <name evidence="8" type="ORF">I8U20_01350</name>
</gene>
<dbReference type="InterPro" id="IPR029149">
    <property type="entry name" value="Creatin/AminoP/Spt16_N"/>
</dbReference>
<keyword evidence="4" id="KW-0378">Hydrolase</keyword>
<protein>
    <submittedName>
        <fullName evidence="8">Aminopeptidase P family protein</fullName>
    </submittedName>
</protein>
<keyword evidence="8" id="KW-0031">Aminopeptidase</keyword>
<dbReference type="PANTHER" id="PTHR46112:SF10">
    <property type="entry name" value="DIPEPTIDASE YKVY-RELATED"/>
    <property type="match status" value="1"/>
</dbReference>
<feature type="domain" description="Peptidase M24" evidence="6">
    <location>
        <begin position="149"/>
        <end position="350"/>
    </location>
</feature>
<dbReference type="Pfam" id="PF00557">
    <property type="entry name" value="Peptidase_M24"/>
    <property type="match status" value="1"/>
</dbReference>
<keyword evidence="5" id="KW-0464">Manganese</keyword>
<dbReference type="InterPro" id="IPR050659">
    <property type="entry name" value="Peptidase_M24B"/>
</dbReference>
<comment type="caution">
    <text evidence="8">The sequence shown here is derived from an EMBL/GenBank/DDBJ whole genome shotgun (WGS) entry which is preliminary data.</text>
</comment>